<evidence type="ECO:0000313" key="3">
    <source>
        <dbReference type="Proteomes" id="UP000326729"/>
    </source>
</evidence>
<proteinExistence type="predicted"/>
<dbReference type="InterPro" id="IPR036597">
    <property type="entry name" value="Fido-like_dom_sf"/>
</dbReference>
<dbReference type="AlphaFoldDB" id="A0A5E6WLA5"/>
<evidence type="ECO:0000259" key="1">
    <source>
        <dbReference type="PROSITE" id="PS51459"/>
    </source>
</evidence>
<dbReference type="Proteomes" id="UP000326729">
    <property type="component" value="Unassembled WGS sequence"/>
</dbReference>
<sequence length="1204" mass="132707">MNKPFELFNPLSATADMKERQTIASTLELIYDLSDKDTLPASARANEMVEIDDIIVKIIEGSDFEQGHRSSKTVLRQLVRQPEFARLSGPFGPTSDEFILITEDRTLLQAETTQSSATHFEFEEVTEVVTRAIPTSKADIELLAKAAALTGGIVSSSDYIPLKNWLKFHQLDTPTNIPDISNLISLLQLELPAPPTYGNYWGLSGDTEETLLAITPDQHSLIKQQIARVANKDSDRPEPLLNYLTDTLFDGNRSRAFLQEEPEKSWELIVDTQRARDFAQACFEAMNPQADSADKTLSPHGCSRLLVAAVMLDFGLAEESDQQFYRSFYLYDPRYVQANLYDIRANFTDIVASSNVQATAAPLALQLIFAGLAPEFLVDAPAALQLGSSGWVMLRKSVMLAEATAPGLSRRMSYESLKELGAIAPASPAQQTLHDLILTRCVLDWNTINGLDLKNAENLPTQTLVEHATTQYNAFLGETREAFKNISTAPPSRRDIARSAIQETGLDPELKLSNLDGSSHSLLDLYLARQLTAYNYETQRLHNLEPANTLYTREVDSQYALHKKGLTTFIRLALSQIPLEDRVAIEQGHLALYRVFTVAPIGFDGQLHRSGEKVAPYGIVMLSQVNEEVTAYDLFPLLGACRTNRELTRQITDPESNDRRDKGAEALQTEIFLFKASIDSEVYFKGKALDNGSQPGTRNVLLEQFASIDKRSQISYQRSPMQSYNSRRFRELAQQLAEHQPPLPYDAFYAMGYDKTELEESYEKWQRLLQTILNILIPFKECFEGLASDNKNQRGNALFSCVMDATVLLFTFVGGAGAFTKAFASSSRLLSLGKVGSRFVLSLFNPLEGVPQLIQSGARLVGKGALKLGHHGLSITRLGAGQLRRLTNSTSGSYDLIKALSKSGAAAEVRKSLPTVAHARALFKDDTLETVEQIVARLSEKNVLLPKGASSAELEHLFNNAVREAALPARPLQDLQSLIGHQATNDLLIAYIEHRPAHFNGAQFTTGARDYSETLGVLGEIETKKISYLKNHQQSVLKQDLGKAPYADVMPESAFNPQGFTDNAQRAGAWMLKGSTSDGNDLGNIVAILREYAGNKKSLADSAVIKEIHDRLVPHLAGSVRNAGAPTKYGGSISGFALMDQHLKTLDAAHEHFDKHLLAAIAGFQGFGDGNGRTASAVYAISQLRGDRFTPMPKHVFMSLSDLG</sequence>
<protein>
    <recommendedName>
        <fullName evidence="1">Fido domain-containing protein</fullName>
    </recommendedName>
</protein>
<accession>A0A5E6WLA5</accession>
<evidence type="ECO:0000313" key="2">
    <source>
        <dbReference type="EMBL" id="VVN29463.1"/>
    </source>
</evidence>
<dbReference type="OrthoDB" id="7888920at2"/>
<dbReference type="EMBL" id="CABVGY010000033">
    <property type="protein sequence ID" value="VVN29463.1"/>
    <property type="molecule type" value="Genomic_DNA"/>
</dbReference>
<reference evidence="2 3" key="1">
    <citation type="submission" date="2019-09" db="EMBL/GenBank/DDBJ databases">
        <authorList>
            <person name="Chandra G."/>
            <person name="Truman W A."/>
        </authorList>
    </citation>
    <scope>NUCLEOTIDE SEQUENCE [LARGE SCALE GENOMIC DNA]</scope>
    <source>
        <strain evidence="2">PS659</strain>
    </source>
</reference>
<gene>
    <name evidence="2" type="ORF">PS659_04798</name>
</gene>
<dbReference type="PROSITE" id="PS51459">
    <property type="entry name" value="FIDO"/>
    <property type="match status" value="1"/>
</dbReference>
<dbReference type="InterPro" id="IPR003812">
    <property type="entry name" value="Fido"/>
</dbReference>
<dbReference type="RefSeq" id="WP_150718368.1">
    <property type="nucleotide sequence ID" value="NZ_CABVGY010000033.1"/>
</dbReference>
<feature type="domain" description="Fido" evidence="1">
    <location>
        <begin position="1100"/>
        <end position="1204"/>
    </location>
</feature>
<dbReference type="Gene3D" id="1.10.3290.10">
    <property type="entry name" value="Fido-like domain"/>
    <property type="match status" value="1"/>
</dbReference>
<name>A0A5E6WLA5_PSEFL</name>
<organism evidence="2 3">
    <name type="scientific">Pseudomonas fluorescens</name>
    <dbReference type="NCBI Taxonomy" id="294"/>
    <lineage>
        <taxon>Bacteria</taxon>
        <taxon>Pseudomonadati</taxon>
        <taxon>Pseudomonadota</taxon>
        <taxon>Gammaproteobacteria</taxon>
        <taxon>Pseudomonadales</taxon>
        <taxon>Pseudomonadaceae</taxon>
        <taxon>Pseudomonas</taxon>
    </lineage>
</organism>